<dbReference type="InterPro" id="IPR003609">
    <property type="entry name" value="Pan_app"/>
</dbReference>
<dbReference type="InterPro" id="IPR013320">
    <property type="entry name" value="ConA-like_dom_sf"/>
</dbReference>
<name>A0AAV2HK11_LYMST</name>
<keyword evidence="1 2" id="KW-0430">Lectin</keyword>
<sequence length="257" mass="28530">MIIECCVSAILLHVALFMFCLPGTYSHICRHASFCETYFQRFTDLQLPGCGATATSSGQTSHGCARSCFTNQGCTAFDFGDNVCKTCPGDLATGLTFVPGQSIFLQRTMMVSHLYYDPGTLLVNKVIPIPGGISSGRVGYLHATVLANNSFNIDFAQDFAVKYINFHFKARWESDDNRKIVLNFCSNRTWGVPAVSSPFPFPFTVDMPFTLHVLVTPKSFDVYINANFCCYYNHTLAVGDVRYIRVLGNLNVHEMSV</sequence>
<organism evidence="6 7">
    <name type="scientific">Lymnaea stagnalis</name>
    <name type="common">Great pond snail</name>
    <name type="synonym">Helix stagnalis</name>
    <dbReference type="NCBI Taxonomy" id="6523"/>
    <lineage>
        <taxon>Eukaryota</taxon>
        <taxon>Metazoa</taxon>
        <taxon>Spiralia</taxon>
        <taxon>Lophotrochozoa</taxon>
        <taxon>Mollusca</taxon>
        <taxon>Gastropoda</taxon>
        <taxon>Heterobranchia</taxon>
        <taxon>Euthyneura</taxon>
        <taxon>Panpulmonata</taxon>
        <taxon>Hygrophila</taxon>
        <taxon>Lymnaeoidea</taxon>
        <taxon>Lymnaeidae</taxon>
        <taxon>Lymnaea</taxon>
    </lineage>
</organism>
<dbReference type="InterPro" id="IPR044156">
    <property type="entry name" value="Galectin-like"/>
</dbReference>
<dbReference type="SMART" id="SM00908">
    <property type="entry name" value="Gal-bind_lectin"/>
    <property type="match status" value="1"/>
</dbReference>
<dbReference type="InterPro" id="IPR001079">
    <property type="entry name" value="Galectin_CRD"/>
</dbReference>
<comment type="caution">
    <text evidence="6">The sequence shown here is derived from an EMBL/GenBank/DDBJ whole genome shotgun (WGS) entry which is preliminary data.</text>
</comment>
<evidence type="ECO:0000256" key="2">
    <source>
        <dbReference type="RuleBase" id="RU102079"/>
    </source>
</evidence>
<evidence type="ECO:0000313" key="6">
    <source>
        <dbReference type="EMBL" id="CAL1532567.1"/>
    </source>
</evidence>
<evidence type="ECO:0000259" key="4">
    <source>
        <dbReference type="PROSITE" id="PS50948"/>
    </source>
</evidence>
<dbReference type="PROSITE" id="PS51304">
    <property type="entry name" value="GALECTIN"/>
    <property type="match status" value="1"/>
</dbReference>
<dbReference type="PANTHER" id="PTHR11346">
    <property type="entry name" value="GALECTIN"/>
    <property type="match status" value="1"/>
</dbReference>
<dbReference type="Pfam" id="PF00337">
    <property type="entry name" value="Gal-bind_lectin"/>
    <property type="match status" value="1"/>
</dbReference>
<evidence type="ECO:0000259" key="5">
    <source>
        <dbReference type="PROSITE" id="PS51304"/>
    </source>
</evidence>
<feature type="domain" description="Galectin" evidence="5">
    <location>
        <begin position="125"/>
        <end position="257"/>
    </location>
</feature>
<evidence type="ECO:0000256" key="1">
    <source>
        <dbReference type="ARBA" id="ARBA00022734"/>
    </source>
</evidence>
<dbReference type="SMART" id="SM00276">
    <property type="entry name" value="GLECT"/>
    <property type="match status" value="1"/>
</dbReference>
<evidence type="ECO:0000256" key="3">
    <source>
        <dbReference type="SAM" id="SignalP"/>
    </source>
</evidence>
<proteinExistence type="predicted"/>
<feature type="signal peptide" evidence="3">
    <location>
        <begin position="1"/>
        <end position="26"/>
    </location>
</feature>
<dbReference type="Gene3D" id="2.60.120.200">
    <property type="match status" value="1"/>
</dbReference>
<dbReference type="PROSITE" id="PS50948">
    <property type="entry name" value="PAN"/>
    <property type="match status" value="1"/>
</dbReference>
<dbReference type="SUPFAM" id="SSF49899">
    <property type="entry name" value="Concanavalin A-like lectins/glucanases"/>
    <property type="match status" value="1"/>
</dbReference>
<protein>
    <recommendedName>
        <fullName evidence="2">Galectin</fullName>
    </recommendedName>
</protein>
<dbReference type="Proteomes" id="UP001497497">
    <property type="component" value="Unassembled WGS sequence"/>
</dbReference>
<accession>A0AAV2HK11</accession>
<feature type="domain" description="Apple" evidence="4">
    <location>
        <begin position="35"/>
        <end position="108"/>
    </location>
</feature>
<evidence type="ECO:0000313" key="7">
    <source>
        <dbReference type="Proteomes" id="UP001497497"/>
    </source>
</evidence>
<dbReference type="PANTHER" id="PTHR11346:SF147">
    <property type="entry name" value="GALECTIN"/>
    <property type="match status" value="1"/>
</dbReference>
<dbReference type="EMBL" id="CAXITT010000118">
    <property type="protein sequence ID" value="CAL1532567.1"/>
    <property type="molecule type" value="Genomic_DNA"/>
</dbReference>
<dbReference type="CDD" id="cd00070">
    <property type="entry name" value="GLECT"/>
    <property type="match status" value="1"/>
</dbReference>
<dbReference type="GO" id="GO:0030246">
    <property type="term" value="F:carbohydrate binding"/>
    <property type="evidence" value="ECO:0007669"/>
    <property type="project" value="UniProtKB-UniRule"/>
</dbReference>
<reference evidence="6 7" key="1">
    <citation type="submission" date="2024-04" db="EMBL/GenBank/DDBJ databases">
        <authorList>
            <consortium name="Genoscope - CEA"/>
            <person name="William W."/>
        </authorList>
    </citation>
    <scope>NUCLEOTIDE SEQUENCE [LARGE SCALE GENOMIC DNA]</scope>
</reference>
<gene>
    <name evidence="6" type="ORF">GSLYS_00006591001</name>
</gene>
<dbReference type="AlphaFoldDB" id="A0AAV2HK11"/>
<keyword evidence="7" id="KW-1185">Reference proteome</keyword>
<keyword evidence="3" id="KW-0732">Signal</keyword>
<feature type="chain" id="PRO_5043573102" description="Galectin" evidence="3">
    <location>
        <begin position="27"/>
        <end position="257"/>
    </location>
</feature>